<dbReference type="Gene3D" id="2.30.330.10">
    <property type="entry name" value="SpoA-like"/>
    <property type="match status" value="1"/>
</dbReference>
<dbReference type="EMBL" id="FOAG01000009">
    <property type="protein sequence ID" value="SEL90717.1"/>
    <property type="molecule type" value="Genomic_DNA"/>
</dbReference>
<accession>A0A1H7U3A5</accession>
<protein>
    <submittedName>
        <fullName evidence="3">Flagellar motor switch protein FliM</fullName>
    </submittedName>
</protein>
<evidence type="ECO:0000313" key="4">
    <source>
        <dbReference type="Proteomes" id="UP000199582"/>
    </source>
</evidence>
<proteinExistence type="predicted"/>
<feature type="compositionally biased region" description="Polar residues" evidence="1">
    <location>
        <begin position="303"/>
        <end position="313"/>
    </location>
</feature>
<dbReference type="InterPro" id="IPR001543">
    <property type="entry name" value="FliN-like_C"/>
</dbReference>
<dbReference type="SUPFAM" id="SSF101801">
    <property type="entry name" value="Surface presentation of antigens (SPOA)"/>
    <property type="match status" value="1"/>
</dbReference>
<evidence type="ECO:0000313" key="3">
    <source>
        <dbReference type="EMBL" id="SEL90717.1"/>
    </source>
</evidence>
<gene>
    <name evidence="3" type="ORF">SAMN05443999_109128</name>
</gene>
<name>A0A1H7U3A5_9RHOB</name>
<dbReference type="RefSeq" id="WP_093038232.1">
    <property type="nucleotide sequence ID" value="NZ_FOAG01000009.1"/>
</dbReference>
<feature type="region of interest" description="Disordered" evidence="1">
    <location>
        <begin position="1"/>
        <end position="22"/>
    </location>
</feature>
<dbReference type="STRING" id="1287727.SAMN05443999_109128"/>
<feature type="domain" description="Flagellar motor switch protein FliN-like C-terminal" evidence="2">
    <location>
        <begin position="221"/>
        <end position="285"/>
    </location>
</feature>
<keyword evidence="3" id="KW-0969">Cilium</keyword>
<dbReference type="OrthoDB" id="7824563at2"/>
<feature type="region of interest" description="Disordered" evidence="1">
    <location>
        <begin position="294"/>
        <end position="333"/>
    </location>
</feature>
<keyword evidence="4" id="KW-1185">Reference proteome</keyword>
<keyword evidence="3" id="KW-0282">Flagellum</keyword>
<dbReference type="AlphaFoldDB" id="A0A1H7U3A5"/>
<reference evidence="3 4" key="1">
    <citation type="submission" date="2016-10" db="EMBL/GenBank/DDBJ databases">
        <authorList>
            <person name="de Groot N.N."/>
        </authorList>
    </citation>
    <scope>NUCLEOTIDE SEQUENCE [LARGE SCALE GENOMIC DNA]</scope>
    <source>
        <strain evidence="3 4">DSM 100674</strain>
    </source>
</reference>
<sequence length="333" mass="35243">MGSQDQNSVIRRKARAARDGADPRLMSPAKALRLSLAQAADTHFDLALNVATVEQMRVPPGEAARSLGEEGLLVLLDGAQGARAALRLDPQFLAALIEVQTMGAVRPGVARVRPATPTDAAMVAPLVDALLERFDERMVEGFEDHVARAFRFGDRVEEPRSLSLVLTDGDYDLFRITVDLGPGAKTGRLDLLLPVALAPPRKADSTRAAHAARGIGEVTLNAPVVLDTVMARVNLTLRDVWAFRPGQIVPLAREALSSAQLVGTGGHLVARVHLGQINGWRAVRLLAAEGGTLAGPAAPESSAEGTQDTTDPQSRGEVGAQIVPYSGPAQVRI</sequence>
<evidence type="ECO:0000256" key="1">
    <source>
        <dbReference type="SAM" id="MobiDB-lite"/>
    </source>
</evidence>
<organism evidence="3 4">
    <name type="scientific">Roseovarius azorensis</name>
    <dbReference type="NCBI Taxonomy" id="1287727"/>
    <lineage>
        <taxon>Bacteria</taxon>
        <taxon>Pseudomonadati</taxon>
        <taxon>Pseudomonadota</taxon>
        <taxon>Alphaproteobacteria</taxon>
        <taxon>Rhodobacterales</taxon>
        <taxon>Roseobacteraceae</taxon>
        <taxon>Roseovarius</taxon>
    </lineage>
</organism>
<dbReference type="InterPro" id="IPR036429">
    <property type="entry name" value="SpoA-like_sf"/>
</dbReference>
<keyword evidence="3" id="KW-0966">Cell projection</keyword>
<evidence type="ECO:0000259" key="2">
    <source>
        <dbReference type="Pfam" id="PF01052"/>
    </source>
</evidence>
<dbReference type="Proteomes" id="UP000199582">
    <property type="component" value="Unassembled WGS sequence"/>
</dbReference>
<dbReference type="Pfam" id="PF01052">
    <property type="entry name" value="FliMN_C"/>
    <property type="match status" value="1"/>
</dbReference>